<evidence type="ECO:0000256" key="6">
    <source>
        <dbReference type="SAM" id="MobiDB-lite"/>
    </source>
</evidence>
<dbReference type="NCBIfam" id="TIGR02937">
    <property type="entry name" value="sigma70-ECF"/>
    <property type="match status" value="1"/>
</dbReference>
<proteinExistence type="inferred from homology"/>
<feature type="compositionally biased region" description="Basic and acidic residues" evidence="6">
    <location>
        <begin position="97"/>
        <end position="125"/>
    </location>
</feature>
<dbReference type="InterPro" id="IPR014284">
    <property type="entry name" value="RNA_pol_sigma-70_dom"/>
</dbReference>
<dbReference type="EMBL" id="CP036263">
    <property type="protein sequence ID" value="QDT01331.1"/>
    <property type="molecule type" value="Genomic_DNA"/>
</dbReference>
<dbReference type="SUPFAM" id="SSF88946">
    <property type="entry name" value="Sigma2 domain of RNA polymerase sigma factors"/>
    <property type="match status" value="1"/>
</dbReference>
<dbReference type="InterPro" id="IPR007630">
    <property type="entry name" value="RNA_pol_sigma70_r4"/>
</dbReference>
<gene>
    <name evidence="9" type="primary">sigK</name>
    <name evidence="9" type="ORF">HG15A2_46730</name>
</gene>
<dbReference type="Proteomes" id="UP000319852">
    <property type="component" value="Chromosome"/>
</dbReference>
<accession>A0A517N2H6</accession>
<feature type="domain" description="RNA polymerase sigma-70 region 4" evidence="8">
    <location>
        <begin position="145"/>
        <end position="193"/>
    </location>
</feature>
<dbReference type="InterPro" id="IPR007627">
    <property type="entry name" value="RNA_pol_sigma70_r2"/>
</dbReference>
<dbReference type="InterPro" id="IPR039425">
    <property type="entry name" value="RNA_pol_sigma-70-like"/>
</dbReference>
<dbReference type="Gene3D" id="1.10.10.10">
    <property type="entry name" value="Winged helix-like DNA-binding domain superfamily/Winged helix DNA-binding domain"/>
    <property type="match status" value="1"/>
</dbReference>
<evidence type="ECO:0000256" key="5">
    <source>
        <dbReference type="ARBA" id="ARBA00023163"/>
    </source>
</evidence>
<dbReference type="InterPro" id="IPR013325">
    <property type="entry name" value="RNA_pol_sigma_r2"/>
</dbReference>
<evidence type="ECO:0000256" key="2">
    <source>
        <dbReference type="ARBA" id="ARBA00023015"/>
    </source>
</evidence>
<evidence type="ECO:0000256" key="1">
    <source>
        <dbReference type="ARBA" id="ARBA00010641"/>
    </source>
</evidence>
<dbReference type="GO" id="GO:0016987">
    <property type="term" value="F:sigma factor activity"/>
    <property type="evidence" value="ECO:0007669"/>
    <property type="project" value="UniProtKB-KW"/>
</dbReference>
<keyword evidence="4" id="KW-0238">DNA-binding</keyword>
<keyword evidence="5" id="KW-0804">Transcription</keyword>
<evidence type="ECO:0000313" key="9">
    <source>
        <dbReference type="EMBL" id="QDT01331.1"/>
    </source>
</evidence>
<dbReference type="InterPro" id="IPR036388">
    <property type="entry name" value="WH-like_DNA-bd_sf"/>
</dbReference>
<organism evidence="9 10">
    <name type="scientific">Adhaeretor mobilis</name>
    <dbReference type="NCBI Taxonomy" id="1930276"/>
    <lineage>
        <taxon>Bacteria</taxon>
        <taxon>Pseudomonadati</taxon>
        <taxon>Planctomycetota</taxon>
        <taxon>Planctomycetia</taxon>
        <taxon>Pirellulales</taxon>
        <taxon>Lacipirellulaceae</taxon>
        <taxon>Adhaeretor</taxon>
    </lineage>
</organism>
<dbReference type="GO" id="GO:0006352">
    <property type="term" value="P:DNA-templated transcription initiation"/>
    <property type="evidence" value="ECO:0007669"/>
    <property type="project" value="InterPro"/>
</dbReference>
<feature type="region of interest" description="Disordered" evidence="6">
    <location>
        <begin position="97"/>
        <end position="128"/>
    </location>
</feature>
<evidence type="ECO:0000259" key="8">
    <source>
        <dbReference type="Pfam" id="PF04545"/>
    </source>
</evidence>
<sequence length="214" mass="24244">MTARDSELSTNDETADDGALMQQVAQGCEAALAELYDRHSGRLYGICLKILRRPADAQAALSDIFYEIWRRADRFNPERGQVRTYFTTLARSRAIDRLRSDSTRTNHEREYSRESSEEKGQRSQTHDPVQAAIIDETMQFVRETLRGLPEDQQTCLETAYFEGLTQQEISARLGLPLGTVKTHIRGGLEKLRQAVSAFEAGTHLEPKVTTNKPR</sequence>
<evidence type="ECO:0000256" key="4">
    <source>
        <dbReference type="ARBA" id="ARBA00023125"/>
    </source>
</evidence>
<keyword evidence="3" id="KW-0731">Sigma factor</keyword>
<name>A0A517N2H6_9BACT</name>
<dbReference type="KEGG" id="amob:HG15A2_46730"/>
<dbReference type="PANTHER" id="PTHR43133:SF62">
    <property type="entry name" value="RNA POLYMERASE SIGMA FACTOR SIGZ"/>
    <property type="match status" value="1"/>
</dbReference>
<protein>
    <submittedName>
        <fullName evidence="9">ECF RNA polymerase sigma factor SigK</fullName>
    </submittedName>
</protein>
<evidence type="ECO:0000313" key="10">
    <source>
        <dbReference type="Proteomes" id="UP000319852"/>
    </source>
</evidence>
<dbReference type="AlphaFoldDB" id="A0A517N2H6"/>
<dbReference type="InterPro" id="IPR013324">
    <property type="entry name" value="RNA_pol_sigma_r3/r4-like"/>
</dbReference>
<dbReference type="RefSeq" id="WP_145063441.1">
    <property type="nucleotide sequence ID" value="NZ_CP036263.1"/>
</dbReference>
<dbReference type="SUPFAM" id="SSF88659">
    <property type="entry name" value="Sigma3 and sigma4 domains of RNA polymerase sigma factors"/>
    <property type="match status" value="1"/>
</dbReference>
<keyword evidence="2" id="KW-0805">Transcription regulation</keyword>
<dbReference type="OrthoDB" id="9784272at2"/>
<dbReference type="CDD" id="cd06171">
    <property type="entry name" value="Sigma70_r4"/>
    <property type="match status" value="1"/>
</dbReference>
<evidence type="ECO:0000256" key="3">
    <source>
        <dbReference type="ARBA" id="ARBA00023082"/>
    </source>
</evidence>
<evidence type="ECO:0000259" key="7">
    <source>
        <dbReference type="Pfam" id="PF04542"/>
    </source>
</evidence>
<dbReference type="Gene3D" id="1.10.1740.10">
    <property type="match status" value="1"/>
</dbReference>
<dbReference type="Pfam" id="PF04545">
    <property type="entry name" value="Sigma70_r4"/>
    <property type="match status" value="1"/>
</dbReference>
<dbReference type="Pfam" id="PF04542">
    <property type="entry name" value="Sigma70_r2"/>
    <property type="match status" value="1"/>
</dbReference>
<comment type="similarity">
    <text evidence="1">Belongs to the sigma-70 factor family. ECF subfamily.</text>
</comment>
<feature type="domain" description="RNA polymerase sigma-70 region 2" evidence="7">
    <location>
        <begin position="35"/>
        <end position="102"/>
    </location>
</feature>
<dbReference type="PANTHER" id="PTHR43133">
    <property type="entry name" value="RNA POLYMERASE ECF-TYPE SIGMA FACTO"/>
    <property type="match status" value="1"/>
</dbReference>
<keyword evidence="10" id="KW-1185">Reference proteome</keyword>
<reference evidence="9 10" key="1">
    <citation type="submission" date="2019-02" db="EMBL/GenBank/DDBJ databases">
        <title>Deep-cultivation of Planctomycetes and their phenomic and genomic characterization uncovers novel biology.</title>
        <authorList>
            <person name="Wiegand S."/>
            <person name="Jogler M."/>
            <person name="Boedeker C."/>
            <person name="Pinto D."/>
            <person name="Vollmers J."/>
            <person name="Rivas-Marin E."/>
            <person name="Kohn T."/>
            <person name="Peeters S.H."/>
            <person name="Heuer A."/>
            <person name="Rast P."/>
            <person name="Oberbeckmann S."/>
            <person name="Bunk B."/>
            <person name="Jeske O."/>
            <person name="Meyerdierks A."/>
            <person name="Storesund J.E."/>
            <person name="Kallscheuer N."/>
            <person name="Luecker S."/>
            <person name="Lage O.M."/>
            <person name="Pohl T."/>
            <person name="Merkel B.J."/>
            <person name="Hornburger P."/>
            <person name="Mueller R.-W."/>
            <person name="Bruemmer F."/>
            <person name="Labrenz M."/>
            <person name="Spormann A.M."/>
            <person name="Op den Camp H."/>
            <person name="Overmann J."/>
            <person name="Amann R."/>
            <person name="Jetten M.S.M."/>
            <person name="Mascher T."/>
            <person name="Medema M.H."/>
            <person name="Devos D.P."/>
            <person name="Kaster A.-K."/>
            <person name="Ovreas L."/>
            <person name="Rohde M."/>
            <person name="Galperin M.Y."/>
            <person name="Jogler C."/>
        </authorList>
    </citation>
    <scope>NUCLEOTIDE SEQUENCE [LARGE SCALE GENOMIC DNA]</scope>
    <source>
        <strain evidence="9 10">HG15A2</strain>
    </source>
</reference>
<dbReference type="GO" id="GO:0003677">
    <property type="term" value="F:DNA binding"/>
    <property type="evidence" value="ECO:0007669"/>
    <property type="project" value="UniProtKB-KW"/>
</dbReference>
<dbReference type="PROSITE" id="PS51257">
    <property type="entry name" value="PROKAR_LIPOPROTEIN"/>
    <property type="match status" value="1"/>
</dbReference>